<dbReference type="OrthoDB" id="10014409at2759"/>
<name>A0A8J2QG44_9NEOP</name>
<accession>A0A8J2QG44</accession>
<keyword evidence="2" id="KW-1185">Reference proteome</keyword>
<reference evidence="1" key="1">
    <citation type="submission" date="2021-09" db="EMBL/GenBank/DDBJ databases">
        <authorList>
            <person name="Martin H S."/>
        </authorList>
    </citation>
    <scope>NUCLEOTIDE SEQUENCE</scope>
</reference>
<protein>
    <submittedName>
        <fullName evidence="1">(African queen) hypothetical protein</fullName>
    </submittedName>
</protein>
<evidence type="ECO:0000313" key="1">
    <source>
        <dbReference type="EMBL" id="CAG9561885.1"/>
    </source>
</evidence>
<gene>
    <name evidence="1" type="ORF">DCHRY22_LOCUS3319</name>
</gene>
<evidence type="ECO:0000313" key="2">
    <source>
        <dbReference type="Proteomes" id="UP000789524"/>
    </source>
</evidence>
<dbReference type="EMBL" id="CAKASE010000047">
    <property type="protein sequence ID" value="CAG9561885.1"/>
    <property type="molecule type" value="Genomic_DNA"/>
</dbReference>
<proteinExistence type="predicted"/>
<dbReference type="Proteomes" id="UP000789524">
    <property type="component" value="Unassembled WGS sequence"/>
</dbReference>
<organism evidence="1 2">
    <name type="scientific">Danaus chrysippus</name>
    <name type="common">African queen</name>
    <dbReference type="NCBI Taxonomy" id="151541"/>
    <lineage>
        <taxon>Eukaryota</taxon>
        <taxon>Metazoa</taxon>
        <taxon>Ecdysozoa</taxon>
        <taxon>Arthropoda</taxon>
        <taxon>Hexapoda</taxon>
        <taxon>Insecta</taxon>
        <taxon>Pterygota</taxon>
        <taxon>Neoptera</taxon>
        <taxon>Endopterygota</taxon>
        <taxon>Lepidoptera</taxon>
        <taxon>Glossata</taxon>
        <taxon>Ditrysia</taxon>
        <taxon>Papilionoidea</taxon>
        <taxon>Nymphalidae</taxon>
        <taxon>Danainae</taxon>
        <taxon>Danaini</taxon>
        <taxon>Danaina</taxon>
        <taxon>Danaus</taxon>
        <taxon>Anosia</taxon>
    </lineage>
</organism>
<dbReference type="AlphaFoldDB" id="A0A8J2QG44"/>
<comment type="caution">
    <text evidence="1">The sequence shown here is derived from an EMBL/GenBank/DDBJ whole genome shotgun (WGS) entry which is preliminary data.</text>
</comment>
<sequence>MLRSFKKLSTIPSKDGVRPILVLLSPSSGAMKRLLSICETYAVTHGLRYNPTKSEFMIFKPDHKRYNDIPHITLCGTPLTKVGRFKYLGHWITEDLNDNLDIERERRSLSVRCNMLIRRFAKCSKRVKTTLFNAYCQSFYACSLWVNYTRRAYSDLRVQYNNAFRMLMGLPRYCSASAMFAETHTDGFASIMRKRCASLLRRVRDSPNTILHALLDRWDSPILAHWIRLHVVK</sequence>